<dbReference type="AlphaFoldDB" id="A0A8H3ASJ1"/>
<evidence type="ECO:0000313" key="2">
    <source>
        <dbReference type="Proteomes" id="UP000663888"/>
    </source>
</evidence>
<proteinExistence type="predicted"/>
<reference evidence="1" key="1">
    <citation type="submission" date="2021-01" db="EMBL/GenBank/DDBJ databases">
        <authorList>
            <person name="Kaushik A."/>
        </authorList>
    </citation>
    <scope>NUCLEOTIDE SEQUENCE</scope>
    <source>
        <strain evidence="1">AG4-R118</strain>
    </source>
</reference>
<accession>A0A8H3ASJ1</accession>
<comment type="caution">
    <text evidence="1">The sequence shown here is derived from an EMBL/GenBank/DDBJ whole genome shotgun (WGS) entry which is preliminary data.</text>
</comment>
<dbReference type="EMBL" id="CAJMWX010000865">
    <property type="protein sequence ID" value="CAE6436647.1"/>
    <property type="molecule type" value="Genomic_DNA"/>
</dbReference>
<name>A0A8H3ASJ1_9AGAM</name>
<sequence>MCDNLRRVVETAELLTLITDEFDICERRKLMLVSKHFFRCIGPGVWKSVPRLDFLMELIEGTEVKSYRYEDSQGAHYEFTEITMVLPLNPDLSRYNIYAPWVQELEIFGECSQEIVNLDPFLAALDGRPPLPNLRQLTTYTGATNISDKELMSFINIFFSSSLTGIRMLYHEEGVPTYIDSSSIPAFFKKIKETCPEIRTLEFYPQSSYDSEPIVLSEQSRNTLQSFSSLRSFTSTTYILEPATFGVLGNLPCLESLGIRGSHMGDPVLDEQLSIPANWFEELIDLQLYDVHPQDIKILWGQPSVVKKLGSVLIQTDPTTSPNPSGEQMDGNSWVESFLGALPRLSPHLHDLTFYVGDEDGTEFQISQGVRDGLRKLDLDKFDLKLQKTYGADEDFDEE</sequence>
<evidence type="ECO:0000313" key="1">
    <source>
        <dbReference type="EMBL" id="CAE6436647.1"/>
    </source>
</evidence>
<protein>
    <submittedName>
        <fullName evidence="1">Uncharacterized protein</fullName>
    </submittedName>
</protein>
<organism evidence="1 2">
    <name type="scientific">Rhizoctonia solani</name>
    <dbReference type="NCBI Taxonomy" id="456999"/>
    <lineage>
        <taxon>Eukaryota</taxon>
        <taxon>Fungi</taxon>
        <taxon>Dikarya</taxon>
        <taxon>Basidiomycota</taxon>
        <taxon>Agaricomycotina</taxon>
        <taxon>Agaricomycetes</taxon>
        <taxon>Cantharellales</taxon>
        <taxon>Ceratobasidiaceae</taxon>
        <taxon>Rhizoctonia</taxon>
    </lineage>
</organism>
<gene>
    <name evidence="1" type="ORF">RDB_LOCUS43419</name>
</gene>
<dbReference type="Proteomes" id="UP000663888">
    <property type="component" value="Unassembled WGS sequence"/>
</dbReference>